<dbReference type="EMBL" id="NPBS01000018">
    <property type="protein sequence ID" value="PAF27316.1"/>
    <property type="molecule type" value="Genomic_DNA"/>
</dbReference>
<evidence type="ECO:0000313" key="1">
    <source>
        <dbReference type="EMBL" id="PAE87746.1"/>
    </source>
</evidence>
<dbReference type="RefSeq" id="WP_062750966.1">
    <property type="nucleotide sequence ID" value="NZ_NPBS01000018.1"/>
</dbReference>
<accession>A0A268NW86</accession>
<evidence type="ECO:0000313" key="2">
    <source>
        <dbReference type="EMBL" id="PAF27316.1"/>
    </source>
</evidence>
<sequence length="72" mass="8835">MMTQKAMKTKSTLVIKNVEKITDQKTRRKYKKMFKQTARRKQRLLEKKEAKRMVNEYEVDRWVGEGSERTRR</sequence>
<dbReference type="Proteomes" id="UP000216207">
    <property type="component" value="Unassembled WGS sequence"/>
</dbReference>
<dbReference type="EMBL" id="NPCC01000029">
    <property type="protein sequence ID" value="PAE87746.1"/>
    <property type="molecule type" value="Genomic_DNA"/>
</dbReference>
<reference evidence="3 4" key="1">
    <citation type="submission" date="2017-07" db="EMBL/GenBank/DDBJ databases">
        <title>Isolation and whole genome analysis of endospore-forming bacteria from heroin.</title>
        <authorList>
            <person name="Kalinowski J."/>
            <person name="Ahrens B."/>
            <person name="Al-Dilaimi A."/>
            <person name="Winkler A."/>
            <person name="Wibberg D."/>
            <person name="Schleenbecker U."/>
            <person name="Ruckert C."/>
            <person name="Wolfel R."/>
            <person name="Grass G."/>
        </authorList>
    </citation>
    <scope>NUCLEOTIDE SEQUENCE [LARGE SCALE GENOMIC DNA]</scope>
    <source>
        <strain evidence="2 3">7523-2</strain>
        <strain evidence="1 4">7539</strain>
    </source>
</reference>
<comment type="caution">
    <text evidence="1">The sequence shown here is derived from an EMBL/GenBank/DDBJ whole genome shotgun (WGS) entry which is preliminary data.</text>
</comment>
<evidence type="ECO:0000313" key="4">
    <source>
        <dbReference type="Proteomes" id="UP000216207"/>
    </source>
</evidence>
<dbReference type="AlphaFoldDB" id="A0A268NW86"/>
<proteinExistence type="predicted"/>
<organism evidence="1 4">
    <name type="scientific">Shouchella clausii</name>
    <name type="common">Alkalihalobacillus clausii</name>
    <dbReference type="NCBI Taxonomy" id="79880"/>
    <lineage>
        <taxon>Bacteria</taxon>
        <taxon>Bacillati</taxon>
        <taxon>Bacillota</taxon>
        <taxon>Bacilli</taxon>
        <taxon>Bacillales</taxon>
        <taxon>Bacillaceae</taxon>
        <taxon>Shouchella</taxon>
    </lineage>
</organism>
<evidence type="ECO:0000313" key="3">
    <source>
        <dbReference type="Proteomes" id="UP000216133"/>
    </source>
</evidence>
<protein>
    <submittedName>
        <fullName evidence="1">Uncharacterized protein</fullName>
    </submittedName>
</protein>
<gene>
    <name evidence="2" type="ORF">CHH61_04090</name>
    <name evidence="1" type="ORF">CHH72_16585</name>
</gene>
<name>A0A268NW86_SHOCL</name>
<dbReference type="Proteomes" id="UP000216133">
    <property type="component" value="Unassembled WGS sequence"/>
</dbReference>